<organism evidence="6 7">
    <name type="scientific">Enemella dayhoffiae</name>
    <dbReference type="NCBI Taxonomy" id="2016507"/>
    <lineage>
        <taxon>Bacteria</taxon>
        <taxon>Bacillati</taxon>
        <taxon>Actinomycetota</taxon>
        <taxon>Actinomycetes</taxon>
        <taxon>Propionibacteriales</taxon>
        <taxon>Propionibacteriaceae</taxon>
        <taxon>Enemella</taxon>
    </lineage>
</organism>
<evidence type="ECO:0000313" key="7">
    <source>
        <dbReference type="Proteomes" id="UP000216311"/>
    </source>
</evidence>
<evidence type="ECO:0000256" key="5">
    <source>
        <dbReference type="PIRNR" id="PIRNR038800"/>
    </source>
</evidence>
<comment type="pathway">
    <text evidence="5">Cofactor biosynthesis; NAD(+) biosynthesis; quinolinate from L-kynurenine: step 2/3.</text>
</comment>
<dbReference type="InterPro" id="IPR015424">
    <property type="entry name" value="PyrdxlP-dep_Trfase"/>
</dbReference>
<dbReference type="GO" id="GO:0005737">
    <property type="term" value="C:cytoplasm"/>
    <property type="evidence" value="ECO:0007669"/>
    <property type="project" value="UniProtKB-UniRule"/>
</dbReference>
<comment type="pathway">
    <text evidence="5">Amino-acid degradation; L-kynurenine degradation; L-alanine and anthranilate from L-kynurenine: step 1/1.</text>
</comment>
<comment type="cofactor">
    <cofactor evidence="5">
        <name>pyridoxal 5'-phosphate</name>
        <dbReference type="ChEBI" id="CHEBI:597326"/>
    </cofactor>
</comment>
<dbReference type="PANTHER" id="PTHR14084:SF0">
    <property type="entry name" value="KYNURENINASE"/>
    <property type="match status" value="1"/>
</dbReference>
<dbReference type="Gene3D" id="3.40.640.10">
    <property type="entry name" value="Type I PLP-dependent aspartate aminotransferase-like (Major domain)"/>
    <property type="match status" value="1"/>
</dbReference>
<dbReference type="PANTHER" id="PTHR14084">
    <property type="entry name" value="KYNURENINASE"/>
    <property type="match status" value="1"/>
</dbReference>
<dbReference type="SUPFAM" id="SSF53383">
    <property type="entry name" value="PLP-dependent transferases"/>
    <property type="match status" value="1"/>
</dbReference>
<evidence type="ECO:0000256" key="4">
    <source>
        <dbReference type="NCBIfam" id="TIGR01814"/>
    </source>
</evidence>
<dbReference type="Pfam" id="PF22580">
    <property type="entry name" value="KYNU_C"/>
    <property type="match status" value="1"/>
</dbReference>
<comment type="function">
    <text evidence="5">Catalyzes the cleavage of L-kynurenine (L-Kyn) and L-3-hydroxykynurenine (L-3OHKyn) into anthranilic acid (AA) and 3-hydroxyanthranilic acid (3-OHAA), respectively.</text>
</comment>
<comment type="caution">
    <text evidence="6">The sequence shown here is derived from an EMBL/GenBank/DDBJ whole genome shotgun (WGS) entry which is preliminary data.</text>
</comment>
<keyword evidence="1 5" id="KW-0662">Pyridine nucleotide biosynthesis</keyword>
<dbReference type="GO" id="GO:0019441">
    <property type="term" value="P:L-tryptophan catabolic process to kynurenine"/>
    <property type="evidence" value="ECO:0007669"/>
    <property type="project" value="TreeGrafter"/>
</dbReference>
<dbReference type="InterPro" id="IPR010111">
    <property type="entry name" value="Kynureninase"/>
</dbReference>
<evidence type="ECO:0000256" key="1">
    <source>
        <dbReference type="ARBA" id="ARBA00022642"/>
    </source>
</evidence>
<protein>
    <recommendedName>
        <fullName evidence="4 5">Kynureninase</fullName>
        <ecNumber evidence="4 5">3.7.1.3</ecNumber>
    </recommendedName>
</protein>
<dbReference type="NCBIfam" id="TIGR01814">
    <property type="entry name" value="kynureninase"/>
    <property type="match status" value="1"/>
</dbReference>
<dbReference type="OrthoDB" id="9812626at2"/>
<dbReference type="InterPro" id="IPR015422">
    <property type="entry name" value="PyrdxlP-dep_Trfase_small"/>
</dbReference>
<dbReference type="UniPathway" id="UPA00253">
    <property type="reaction ID" value="UER00329"/>
</dbReference>
<dbReference type="EC" id="3.7.1.3" evidence="4 5"/>
<dbReference type="AlphaFoldDB" id="A0A255GYM0"/>
<comment type="similarity">
    <text evidence="5">Belongs to the kynureninase family.</text>
</comment>
<evidence type="ECO:0000256" key="2">
    <source>
        <dbReference type="ARBA" id="ARBA00022801"/>
    </source>
</evidence>
<dbReference type="GO" id="GO:0030170">
    <property type="term" value="F:pyridoxal phosphate binding"/>
    <property type="evidence" value="ECO:0007669"/>
    <property type="project" value="UniProtKB-UniRule"/>
</dbReference>
<dbReference type="GO" id="GO:0097053">
    <property type="term" value="P:L-kynurenine catabolic process"/>
    <property type="evidence" value="ECO:0007669"/>
    <property type="project" value="UniProtKB-UniPathway"/>
</dbReference>
<dbReference type="EMBL" id="NMVQ01000043">
    <property type="protein sequence ID" value="OYO18734.1"/>
    <property type="molecule type" value="Genomic_DNA"/>
</dbReference>
<dbReference type="InterPro" id="IPR015421">
    <property type="entry name" value="PyrdxlP-dep_Trfase_major"/>
</dbReference>
<keyword evidence="2 5" id="KW-0378">Hydrolase</keyword>
<dbReference type="GO" id="GO:0009435">
    <property type="term" value="P:NAD+ biosynthetic process"/>
    <property type="evidence" value="ECO:0007669"/>
    <property type="project" value="UniProtKB-UniRule"/>
</dbReference>
<gene>
    <name evidence="6" type="primary">kynU</name>
    <name evidence="6" type="ORF">CGZ93_14945</name>
</gene>
<comment type="catalytic activity">
    <reaction evidence="5">
        <text>L-kynurenine + H2O = anthranilate + L-alanine + H(+)</text>
        <dbReference type="Rhea" id="RHEA:16813"/>
        <dbReference type="ChEBI" id="CHEBI:15377"/>
        <dbReference type="ChEBI" id="CHEBI:15378"/>
        <dbReference type="ChEBI" id="CHEBI:16567"/>
        <dbReference type="ChEBI" id="CHEBI:57959"/>
        <dbReference type="ChEBI" id="CHEBI:57972"/>
        <dbReference type="EC" id="3.7.1.3"/>
    </reaction>
</comment>
<dbReference type="UniPathway" id="UPA00334">
    <property type="reaction ID" value="UER00455"/>
</dbReference>
<keyword evidence="3 5" id="KW-0663">Pyridoxal phosphate</keyword>
<comment type="subunit">
    <text evidence="5">Homodimer.</text>
</comment>
<sequence>MQRAHELDAADPLAECRDLFVPARSGTDVVKAYLDGNSLGRPLKATRQRLIDLVDGAWGTRLIRSWDEQWMELPFALGDELARVCLGAAAGQTCFADSTTVLLYKLLRAAVDAAPWGRSRIVVDTQNFPTDRYVAEAVAAERGHELVWIEADPAGAATAEQVAEVVDERTSVVLLSHVAYKSAQIADLPRITEVVHAAGSVVLWDLCHSVGVVPIELDRNQVDLAVGCSYKYLNGGPGAPAFAYVAQRHQGRLRQPIQGWMGHARPFEMGPGFEASQGMRGFISGTPPVLAMVGIADTIELIDRFSLAEIRRKSVELTSFVVAATDSGLSGEGVRLVSPRDPGVRGGHVTLAHPRSRQVYTQLWAEGIIPDFREPDGIRLGLAPLSTSFVEVAYALSRIAELVDQH</sequence>
<proteinExistence type="inferred from homology"/>
<dbReference type="Gene3D" id="3.90.1150.10">
    <property type="entry name" value="Aspartate Aminotransferase, domain 1"/>
    <property type="match status" value="1"/>
</dbReference>
<name>A0A255GYM0_9ACTN</name>
<keyword evidence="7" id="KW-1185">Reference proteome</keyword>
<evidence type="ECO:0000313" key="6">
    <source>
        <dbReference type="EMBL" id="OYO18734.1"/>
    </source>
</evidence>
<reference evidence="6 7" key="1">
    <citation type="submission" date="2017-07" db="EMBL/GenBank/DDBJ databases">
        <title>Draft whole genome sequences of clinical Proprionibacteriaceae strains.</title>
        <authorList>
            <person name="Bernier A.-M."/>
            <person name="Bernard K."/>
            <person name="Domingo M.-C."/>
        </authorList>
    </citation>
    <scope>NUCLEOTIDE SEQUENCE [LARGE SCALE GENOMIC DNA]</scope>
    <source>
        <strain evidence="6 7">NML 130396</strain>
    </source>
</reference>
<dbReference type="GO" id="GO:0030429">
    <property type="term" value="F:kynureninase activity"/>
    <property type="evidence" value="ECO:0007669"/>
    <property type="project" value="UniProtKB-UniRule"/>
</dbReference>
<accession>A0A255GYM0</accession>
<comment type="catalytic activity">
    <reaction evidence="5">
        <text>3-hydroxy-L-kynurenine + H2O = 3-hydroxyanthranilate + L-alanine + H(+)</text>
        <dbReference type="Rhea" id="RHEA:25143"/>
        <dbReference type="ChEBI" id="CHEBI:15377"/>
        <dbReference type="ChEBI" id="CHEBI:15378"/>
        <dbReference type="ChEBI" id="CHEBI:36559"/>
        <dbReference type="ChEBI" id="CHEBI:57972"/>
        <dbReference type="ChEBI" id="CHEBI:58125"/>
        <dbReference type="EC" id="3.7.1.3"/>
    </reaction>
</comment>
<evidence type="ECO:0000256" key="3">
    <source>
        <dbReference type="ARBA" id="ARBA00022898"/>
    </source>
</evidence>
<dbReference type="Proteomes" id="UP000216311">
    <property type="component" value="Unassembled WGS sequence"/>
</dbReference>
<dbReference type="PIRSF" id="PIRSF038800">
    <property type="entry name" value="KYNU"/>
    <property type="match status" value="1"/>
</dbReference>
<dbReference type="GO" id="GO:0043420">
    <property type="term" value="P:anthranilate metabolic process"/>
    <property type="evidence" value="ECO:0007669"/>
    <property type="project" value="TreeGrafter"/>
</dbReference>